<dbReference type="RefSeq" id="WP_119857754.1">
    <property type="nucleotide sequence ID" value="NZ_QYYD01000017.1"/>
</dbReference>
<dbReference type="OrthoDB" id="9804300at2"/>
<feature type="transmembrane region" description="Helical" evidence="7">
    <location>
        <begin position="255"/>
        <end position="273"/>
    </location>
</feature>
<organism evidence="8 9">
    <name type="scientific">Rhodopseudomonas palustris</name>
    <dbReference type="NCBI Taxonomy" id="1076"/>
    <lineage>
        <taxon>Bacteria</taxon>
        <taxon>Pseudomonadati</taxon>
        <taxon>Pseudomonadota</taxon>
        <taxon>Alphaproteobacteria</taxon>
        <taxon>Hyphomicrobiales</taxon>
        <taxon>Nitrobacteraceae</taxon>
        <taxon>Rhodopseudomonas</taxon>
    </lineage>
</organism>
<accession>A0A418V359</accession>
<reference evidence="8 9" key="1">
    <citation type="submission" date="2018-09" db="EMBL/GenBank/DDBJ databases">
        <title>Draft genome sequence of Rhodopseudomonas palustris 2.1.18.</title>
        <authorList>
            <person name="Robertson S.L."/>
            <person name="Meyer T.E."/>
            <person name="Kyndt J.A."/>
        </authorList>
    </citation>
    <scope>NUCLEOTIDE SEQUENCE [LARGE SCALE GENOMIC DNA]</scope>
    <source>
        <strain evidence="8 9">2.1.18</strain>
    </source>
</reference>
<feature type="transmembrane region" description="Helical" evidence="7">
    <location>
        <begin position="141"/>
        <end position="159"/>
    </location>
</feature>
<evidence type="ECO:0000313" key="9">
    <source>
        <dbReference type="Proteomes" id="UP000285523"/>
    </source>
</evidence>
<evidence type="ECO:0000256" key="6">
    <source>
        <dbReference type="RuleBase" id="RU003943"/>
    </source>
</evidence>
<dbReference type="GO" id="GO:0010043">
    <property type="term" value="P:response to zinc ion"/>
    <property type="evidence" value="ECO:0007669"/>
    <property type="project" value="TreeGrafter"/>
</dbReference>
<proteinExistence type="inferred from homology"/>
<feature type="transmembrane region" description="Helical" evidence="7">
    <location>
        <begin position="70"/>
        <end position="90"/>
    </location>
</feature>
<evidence type="ECO:0000256" key="2">
    <source>
        <dbReference type="ARBA" id="ARBA00008034"/>
    </source>
</evidence>
<keyword evidence="3 6" id="KW-0812">Transmembrane</keyword>
<comment type="subcellular location">
    <subcellularLocation>
        <location evidence="6">Cell membrane</location>
        <topology evidence="6">Multi-pass membrane protein</topology>
    </subcellularLocation>
    <subcellularLocation>
        <location evidence="1">Membrane</location>
        <topology evidence="1">Multi-pass membrane protein</topology>
    </subcellularLocation>
</comment>
<keyword evidence="5 7" id="KW-0472">Membrane</keyword>
<feature type="transmembrane region" description="Helical" evidence="7">
    <location>
        <begin position="102"/>
        <end position="121"/>
    </location>
</feature>
<dbReference type="InterPro" id="IPR001626">
    <property type="entry name" value="ABC_TroCD"/>
</dbReference>
<evidence type="ECO:0000256" key="4">
    <source>
        <dbReference type="ARBA" id="ARBA00022989"/>
    </source>
</evidence>
<feature type="transmembrane region" description="Helical" evidence="7">
    <location>
        <begin position="229"/>
        <end position="249"/>
    </location>
</feature>
<sequence>MPIYEALIAPFTEFEFMRRALAGVLALSLGGAPIGVFLMLRRMSLVGDAMAHAILPGAAIGFLLSGLNLFAMTFGGLIAGFAVAILAGVVSRVTELKEDASLAAFYLVSLALGVTIVSMKGTNIDLLHVLFGNILAMDDRTLLVIAFNATLTLLVLAVIWRPLVIECVDPLFLRTVSRAGAPAHLAFMALVVINLVNGFHALGTLLAVGLMILPAGIAKFWARDITGMMMVAVGSAMLSGYAGLVLSFVTRVPSGPAIILIAALLYLASLLFGRNGGVVHKLFTGRHLEA</sequence>
<dbReference type="GO" id="GO:0043190">
    <property type="term" value="C:ATP-binding cassette (ABC) transporter complex"/>
    <property type="evidence" value="ECO:0007669"/>
    <property type="project" value="InterPro"/>
</dbReference>
<dbReference type="PANTHER" id="PTHR30477">
    <property type="entry name" value="ABC-TRANSPORTER METAL-BINDING PROTEIN"/>
    <property type="match status" value="1"/>
</dbReference>
<feature type="transmembrane region" description="Helical" evidence="7">
    <location>
        <begin position="20"/>
        <end position="38"/>
    </location>
</feature>
<keyword evidence="4 7" id="KW-1133">Transmembrane helix</keyword>
<dbReference type="SUPFAM" id="SSF81345">
    <property type="entry name" value="ABC transporter involved in vitamin B12 uptake, BtuC"/>
    <property type="match status" value="1"/>
</dbReference>
<protein>
    <submittedName>
        <fullName evidence="8">Metal ABC transporter permease</fullName>
    </submittedName>
</protein>
<comment type="similarity">
    <text evidence="2 6">Belongs to the ABC-3 integral membrane protein family.</text>
</comment>
<dbReference type="Pfam" id="PF00950">
    <property type="entry name" value="ABC-3"/>
    <property type="match status" value="1"/>
</dbReference>
<dbReference type="Proteomes" id="UP000285523">
    <property type="component" value="Unassembled WGS sequence"/>
</dbReference>
<dbReference type="InterPro" id="IPR037294">
    <property type="entry name" value="ABC_BtuC-like"/>
</dbReference>
<keyword evidence="6" id="KW-0813">Transport</keyword>
<name>A0A418V359_RHOPL</name>
<gene>
    <name evidence="8" type="ORF">D4Q52_16990</name>
</gene>
<dbReference type="EMBL" id="QYYD01000017">
    <property type="protein sequence ID" value="RJF70501.1"/>
    <property type="molecule type" value="Genomic_DNA"/>
</dbReference>
<evidence type="ECO:0000256" key="1">
    <source>
        <dbReference type="ARBA" id="ARBA00004141"/>
    </source>
</evidence>
<dbReference type="AlphaFoldDB" id="A0A418V359"/>
<evidence type="ECO:0000313" key="8">
    <source>
        <dbReference type="EMBL" id="RJF70501.1"/>
    </source>
</evidence>
<evidence type="ECO:0000256" key="3">
    <source>
        <dbReference type="ARBA" id="ARBA00022692"/>
    </source>
</evidence>
<evidence type="ECO:0000256" key="5">
    <source>
        <dbReference type="ARBA" id="ARBA00023136"/>
    </source>
</evidence>
<evidence type="ECO:0000256" key="7">
    <source>
        <dbReference type="SAM" id="Phobius"/>
    </source>
</evidence>
<comment type="caution">
    <text evidence="8">The sequence shown here is derived from an EMBL/GenBank/DDBJ whole genome shotgun (WGS) entry which is preliminary data.</text>
</comment>
<dbReference type="GO" id="GO:0055085">
    <property type="term" value="P:transmembrane transport"/>
    <property type="evidence" value="ECO:0007669"/>
    <property type="project" value="InterPro"/>
</dbReference>
<dbReference type="PANTHER" id="PTHR30477:SF13">
    <property type="entry name" value="IRON TRANSPORT SYSTEM MEMBRANE PROTEIN HI_0360-RELATED"/>
    <property type="match status" value="1"/>
</dbReference>